<accession>A0ABD1Y8P1</accession>
<name>A0ABD1Y8P1_9MARC</name>
<dbReference type="AlphaFoldDB" id="A0ABD1Y8P1"/>
<comment type="caution">
    <text evidence="2">The sequence shown here is derived from an EMBL/GenBank/DDBJ whole genome shotgun (WGS) entry which is preliminary data.</text>
</comment>
<feature type="region of interest" description="Disordered" evidence="1">
    <location>
        <begin position="247"/>
        <end position="374"/>
    </location>
</feature>
<gene>
    <name evidence="2" type="ORF">R1flu_003319</name>
</gene>
<organism evidence="2 3">
    <name type="scientific">Riccia fluitans</name>
    <dbReference type="NCBI Taxonomy" id="41844"/>
    <lineage>
        <taxon>Eukaryota</taxon>
        <taxon>Viridiplantae</taxon>
        <taxon>Streptophyta</taxon>
        <taxon>Embryophyta</taxon>
        <taxon>Marchantiophyta</taxon>
        <taxon>Marchantiopsida</taxon>
        <taxon>Marchantiidae</taxon>
        <taxon>Marchantiales</taxon>
        <taxon>Ricciaceae</taxon>
        <taxon>Riccia</taxon>
    </lineage>
</organism>
<sequence length="374" mass="42340">MLPLSAYIIRFLRKNSRASFGFSTDEFTDECTSPSQDRESKASLHMREHSSRWNENCLLVQDRRNHSATRPLHEPTTPEEKVNRGRNSPCDTNFASPITERNPFPYHEEISEQSPNRESLAAREACLNFDFSSCTPALKSKRPRVETESVAKPYPSSTEVMLETSAAADEAEGDQIFAEGAKDLTATEPKTLWPSLVQYEESLDVGEEAAGAKTVIDACEDEWQGKGGNSSGEVMKKANWHFEVIKTEHSSNGKAKDEKSDPSSTRKVAKHRNRFYTGNRVEKRSRVVKTNPDISGVGGNYSEMQKNDRSTERDEIQTPVPQNTKQRVSRRKSQGRDSSEALPRTQKKRQKKVEGLPHRRQRRGFSVRPENVPR</sequence>
<reference evidence="2 3" key="1">
    <citation type="submission" date="2024-09" db="EMBL/GenBank/DDBJ databases">
        <title>Chromosome-scale assembly of Riccia fluitans.</title>
        <authorList>
            <person name="Paukszto L."/>
            <person name="Sawicki J."/>
            <person name="Karawczyk K."/>
            <person name="Piernik-Szablinska J."/>
            <person name="Szczecinska M."/>
            <person name="Mazdziarz M."/>
        </authorList>
    </citation>
    <scope>NUCLEOTIDE SEQUENCE [LARGE SCALE GENOMIC DNA]</scope>
    <source>
        <strain evidence="2">Rf_01</strain>
        <tissue evidence="2">Aerial parts of the thallus</tissue>
    </source>
</reference>
<proteinExistence type="predicted"/>
<feature type="compositionally biased region" description="Basic and acidic residues" evidence="1">
    <location>
        <begin position="65"/>
        <end position="83"/>
    </location>
</feature>
<evidence type="ECO:0000256" key="1">
    <source>
        <dbReference type="SAM" id="MobiDB-lite"/>
    </source>
</evidence>
<dbReference type="Proteomes" id="UP001605036">
    <property type="component" value="Unassembled WGS sequence"/>
</dbReference>
<keyword evidence="3" id="KW-1185">Reference proteome</keyword>
<feature type="region of interest" description="Disordered" evidence="1">
    <location>
        <begin position="65"/>
        <end position="89"/>
    </location>
</feature>
<feature type="compositionally biased region" description="Basic and acidic residues" evidence="1">
    <location>
        <begin position="36"/>
        <end position="47"/>
    </location>
</feature>
<dbReference type="EMBL" id="JBHFFA010000006">
    <property type="protein sequence ID" value="KAL2623114.1"/>
    <property type="molecule type" value="Genomic_DNA"/>
</dbReference>
<evidence type="ECO:0000313" key="2">
    <source>
        <dbReference type="EMBL" id="KAL2623114.1"/>
    </source>
</evidence>
<feature type="region of interest" description="Disordered" evidence="1">
    <location>
        <begin position="26"/>
        <end position="47"/>
    </location>
</feature>
<evidence type="ECO:0000313" key="3">
    <source>
        <dbReference type="Proteomes" id="UP001605036"/>
    </source>
</evidence>
<feature type="compositionally biased region" description="Basic and acidic residues" evidence="1">
    <location>
        <begin position="305"/>
        <end position="316"/>
    </location>
</feature>
<protein>
    <submittedName>
        <fullName evidence="2">Uncharacterized protein</fullName>
    </submittedName>
</protein>
<feature type="compositionally biased region" description="Basic and acidic residues" evidence="1">
    <location>
        <begin position="247"/>
        <end position="261"/>
    </location>
</feature>